<evidence type="ECO:0000313" key="2">
    <source>
        <dbReference type="Proteomes" id="UP000603227"/>
    </source>
</evidence>
<dbReference type="EMBL" id="BNAT01000006">
    <property type="protein sequence ID" value="GHH86029.1"/>
    <property type="molecule type" value="Genomic_DNA"/>
</dbReference>
<gene>
    <name evidence="1" type="ORF">GCM10017771_21360</name>
</gene>
<reference evidence="1" key="2">
    <citation type="submission" date="2020-09" db="EMBL/GenBank/DDBJ databases">
        <authorList>
            <person name="Sun Q."/>
            <person name="Zhou Y."/>
        </authorList>
    </citation>
    <scope>NUCLEOTIDE SEQUENCE</scope>
    <source>
        <strain evidence="1">CGMCC 4.7403</strain>
    </source>
</reference>
<name>A0A919GK19_9ACTN</name>
<proteinExistence type="predicted"/>
<sequence length="50" mass="5757">MQMQMGLRQRRDITYMLHSRILPYADAVPVAESLNVVLLAHRNGPTYEIS</sequence>
<dbReference type="Proteomes" id="UP000603227">
    <property type="component" value="Unassembled WGS sequence"/>
</dbReference>
<accession>A0A919GK19</accession>
<comment type="caution">
    <text evidence="1">The sequence shown here is derived from an EMBL/GenBank/DDBJ whole genome shotgun (WGS) entry which is preliminary data.</text>
</comment>
<reference evidence="1" key="1">
    <citation type="journal article" date="2014" name="Int. J. Syst. Evol. Microbiol.">
        <title>Complete genome sequence of Corynebacterium casei LMG S-19264T (=DSM 44701T), isolated from a smear-ripened cheese.</title>
        <authorList>
            <consortium name="US DOE Joint Genome Institute (JGI-PGF)"/>
            <person name="Walter F."/>
            <person name="Albersmeier A."/>
            <person name="Kalinowski J."/>
            <person name="Ruckert C."/>
        </authorList>
    </citation>
    <scope>NUCLEOTIDE SEQUENCE</scope>
    <source>
        <strain evidence="1">CGMCC 4.7403</strain>
    </source>
</reference>
<evidence type="ECO:0000313" key="1">
    <source>
        <dbReference type="EMBL" id="GHH86029.1"/>
    </source>
</evidence>
<protein>
    <submittedName>
        <fullName evidence="1">Uncharacterized protein</fullName>
    </submittedName>
</protein>
<organism evidence="1 2">
    <name type="scientific">Streptomyces capitiformicae</name>
    <dbReference type="NCBI Taxonomy" id="2014920"/>
    <lineage>
        <taxon>Bacteria</taxon>
        <taxon>Bacillati</taxon>
        <taxon>Actinomycetota</taxon>
        <taxon>Actinomycetes</taxon>
        <taxon>Kitasatosporales</taxon>
        <taxon>Streptomycetaceae</taxon>
        <taxon>Streptomyces</taxon>
    </lineage>
</organism>
<dbReference type="AlphaFoldDB" id="A0A919GK19"/>
<keyword evidence="2" id="KW-1185">Reference proteome</keyword>